<dbReference type="Proteomes" id="UP000276215">
    <property type="component" value="Unassembled WGS sequence"/>
</dbReference>
<dbReference type="STRING" id="1336337.A0A3N4K0M4"/>
<dbReference type="PANTHER" id="PTHR46599">
    <property type="entry name" value="PIGGYBAC TRANSPOSABLE ELEMENT-DERIVED PROTEIN 4"/>
    <property type="match status" value="1"/>
</dbReference>
<feature type="non-terminal residue" evidence="2">
    <location>
        <position position="124"/>
    </location>
</feature>
<name>A0A3N4K0M4_9PEZI</name>
<gene>
    <name evidence="2" type="ORF">L873DRAFT_1569662</name>
</gene>
<organism evidence="2 3">
    <name type="scientific">Choiromyces venosus 120613-1</name>
    <dbReference type="NCBI Taxonomy" id="1336337"/>
    <lineage>
        <taxon>Eukaryota</taxon>
        <taxon>Fungi</taxon>
        <taxon>Dikarya</taxon>
        <taxon>Ascomycota</taxon>
        <taxon>Pezizomycotina</taxon>
        <taxon>Pezizomycetes</taxon>
        <taxon>Pezizales</taxon>
        <taxon>Tuberaceae</taxon>
        <taxon>Choiromyces</taxon>
    </lineage>
</organism>
<proteinExistence type="predicted"/>
<dbReference type="InterPro" id="IPR029526">
    <property type="entry name" value="PGBD"/>
</dbReference>
<reference evidence="2 3" key="1">
    <citation type="journal article" date="2018" name="Nat. Ecol. Evol.">
        <title>Pezizomycetes genomes reveal the molecular basis of ectomycorrhizal truffle lifestyle.</title>
        <authorList>
            <person name="Murat C."/>
            <person name="Payen T."/>
            <person name="Noel B."/>
            <person name="Kuo A."/>
            <person name="Morin E."/>
            <person name="Chen J."/>
            <person name="Kohler A."/>
            <person name="Krizsan K."/>
            <person name="Balestrini R."/>
            <person name="Da Silva C."/>
            <person name="Montanini B."/>
            <person name="Hainaut M."/>
            <person name="Levati E."/>
            <person name="Barry K.W."/>
            <person name="Belfiori B."/>
            <person name="Cichocki N."/>
            <person name="Clum A."/>
            <person name="Dockter R.B."/>
            <person name="Fauchery L."/>
            <person name="Guy J."/>
            <person name="Iotti M."/>
            <person name="Le Tacon F."/>
            <person name="Lindquist E.A."/>
            <person name="Lipzen A."/>
            <person name="Malagnac F."/>
            <person name="Mello A."/>
            <person name="Molinier V."/>
            <person name="Miyauchi S."/>
            <person name="Poulain J."/>
            <person name="Riccioni C."/>
            <person name="Rubini A."/>
            <person name="Sitrit Y."/>
            <person name="Splivallo R."/>
            <person name="Traeger S."/>
            <person name="Wang M."/>
            <person name="Zifcakova L."/>
            <person name="Wipf D."/>
            <person name="Zambonelli A."/>
            <person name="Paolocci F."/>
            <person name="Nowrousian M."/>
            <person name="Ottonello S."/>
            <person name="Baldrian P."/>
            <person name="Spatafora J.W."/>
            <person name="Henrissat B."/>
            <person name="Nagy L.G."/>
            <person name="Aury J.M."/>
            <person name="Wincker P."/>
            <person name="Grigoriev I.V."/>
            <person name="Bonfante P."/>
            <person name="Martin F.M."/>
        </authorList>
    </citation>
    <scope>NUCLEOTIDE SEQUENCE [LARGE SCALE GENOMIC DNA]</scope>
    <source>
        <strain evidence="2 3">120613-1</strain>
    </source>
</reference>
<sequence>WFNVYMDNYFTNVSLSQVLHNISISTCGTAWQNRNAFPPELHNGKTKPHTTSTNTATCRAFRAGHEHQVFPTPKVIDNYNHNMNIVDRTNQLHVLYHTQLKAQQNWLPIFYWLSDTSIVNSFIL</sequence>
<evidence type="ECO:0000259" key="1">
    <source>
        <dbReference type="Pfam" id="PF13843"/>
    </source>
</evidence>
<keyword evidence="3" id="KW-1185">Reference proteome</keyword>
<dbReference type="PANTHER" id="PTHR46599:SF3">
    <property type="entry name" value="PIGGYBAC TRANSPOSABLE ELEMENT-DERIVED PROTEIN 4"/>
    <property type="match status" value="1"/>
</dbReference>
<dbReference type="OrthoDB" id="2431486at2759"/>
<dbReference type="Pfam" id="PF13843">
    <property type="entry name" value="DDE_Tnp_1_7"/>
    <property type="match status" value="2"/>
</dbReference>
<accession>A0A3N4K0M4</accession>
<feature type="domain" description="PiggyBac transposable element-derived protein" evidence="1">
    <location>
        <begin position="62"/>
        <end position="122"/>
    </location>
</feature>
<protein>
    <recommendedName>
        <fullName evidence="1">PiggyBac transposable element-derived protein domain-containing protein</fullName>
    </recommendedName>
</protein>
<evidence type="ECO:0000313" key="2">
    <source>
        <dbReference type="EMBL" id="RPB03833.1"/>
    </source>
</evidence>
<evidence type="ECO:0000313" key="3">
    <source>
        <dbReference type="Proteomes" id="UP000276215"/>
    </source>
</evidence>
<feature type="non-terminal residue" evidence="2">
    <location>
        <position position="1"/>
    </location>
</feature>
<feature type="domain" description="PiggyBac transposable element-derived protein" evidence="1">
    <location>
        <begin position="3"/>
        <end position="54"/>
    </location>
</feature>
<dbReference type="AlphaFoldDB" id="A0A3N4K0M4"/>
<dbReference type="EMBL" id="ML120361">
    <property type="protein sequence ID" value="RPB03833.1"/>
    <property type="molecule type" value="Genomic_DNA"/>
</dbReference>